<dbReference type="SUPFAM" id="SSF53098">
    <property type="entry name" value="Ribonuclease H-like"/>
    <property type="match status" value="1"/>
</dbReference>
<protein>
    <recommendedName>
        <fullName evidence="2">RNase H type-1 domain-containing protein</fullName>
    </recommendedName>
</protein>
<gene>
    <name evidence="3" type="ORF">F2Q68_00029855</name>
</gene>
<dbReference type="Pfam" id="PF13456">
    <property type="entry name" value="RVT_3"/>
    <property type="match status" value="1"/>
</dbReference>
<accession>A0A8S9G475</accession>
<name>A0A8S9G475_BRACR</name>
<sequence length="391" mass="42920">MLRYTQCADPTESAARRERMRKAEEQGQMEESARRIVRNLFGTAPEVNQMEDLVPSAERIPATLRLGPPTQSPPAAAPPNTENPVKRKPGRPPGKRTVQQSPKLLKGLGRDIMLKSAGWEVGNGESINIWEKPWLNITSPLRPMGPPPEEFQNLTVADLLLPSTREWNRNMIQRILPFEEHRILTIKPSLTGAPDKLSWLNTTSGEYSTKTGIFTAEETLSKAVACAREWATSQISLPRSARTPPSSVTNPMDCALIKTDAAWNERLNIAGLGWTIASQDKSSSFSSPAHHVSSPLVAEGLAVREAVLKCRELGLARIIIESDSAVLIKALQTKASLAGLYGILIDIISVTSSFDFVSFKWISRDNNVVADTLAKQILSFELGLIAPPTFV</sequence>
<evidence type="ECO:0000313" key="4">
    <source>
        <dbReference type="Proteomes" id="UP000712281"/>
    </source>
</evidence>
<dbReference type="InterPro" id="IPR036397">
    <property type="entry name" value="RNaseH_sf"/>
</dbReference>
<dbReference type="AlphaFoldDB" id="A0A8S9G475"/>
<dbReference type="CDD" id="cd06222">
    <property type="entry name" value="RNase_H_like"/>
    <property type="match status" value="1"/>
</dbReference>
<feature type="domain" description="RNase H type-1" evidence="2">
    <location>
        <begin position="259"/>
        <end position="376"/>
    </location>
</feature>
<dbReference type="InterPro" id="IPR052929">
    <property type="entry name" value="RNase_H-like_EbsB-rel"/>
</dbReference>
<proteinExistence type="predicted"/>
<dbReference type="Gene3D" id="3.30.420.10">
    <property type="entry name" value="Ribonuclease H-like superfamily/Ribonuclease H"/>
    <property type="match status" value="1"/>
</dbReference>
<dbReference type="GO" id="GO:0004523">
    <property type="term" value="F:RNA-DNA hybrid ribonuclease activity"/>
    <property type="evidence" value="ECO:0007669"/>
    <property type="project" value="InterPro"/>
</dbReference>
<reference evidence="3" key="1">
    <citation type="submission" date="2019-12" db="EMBL/GenBank/DDBJ databases">
        <title>Genome sequencing and annotation of Brassica cretica.</title>
        <authorList>
            <person name="Studholme D.J."/>
            <person name="Sarris P.F."/>
        </authorList>
    </citation>
    <scope>NUCLEOTIDE SEQUENCE</scope>
    <source>
        <strain evidence="3">PFS-001/15</strain>
        <tissue evidence="3">Leaf</tissue>
    </source>
</reference>
<dbReference type="PANTHER" id="PTHR47074:SF11">
    <property type="entry name" value="REVERSE TRANSCRIPTASE-LIKE PROTEIN"/>
    <property type="match status" value="1"/>
</dbReference>
<dbReference type="InterPro" id="IPR044730">
    <property type="entry name" value="RNase_H-like_dom_plant"/>
</dbReference>
<dbReference type="GO" id="GO:0003676">
    <property type="term" value="F:nucleic acid binding"/>
    <property type="evidence" value="ECO:0007669"/>
    <property type="project" value="InterPro"/>
</dbReference>
<organism evidence="3 4">
    <name type="scientific">Brassica cretica</name>
    <name type="common">Mustard</name>
    <dbReference type="NCBI Taxonomy" id="69181"/>
    <lineage>
        <taxon>Eukaryota</taxon>
        <taxon>Viridiplantae</taxon>
        <taxon>Streptophyta</taxon>
        <taxon>Embryophyta</taxon>
        <taxon>Tracheophyta</taxon>
        <taxon>Spermatophyta</taxon>
        <taxon>Magnoliopsida</taxon>
        <taxon>eudicotyledons</taxon>
        <taxon>Gunneridae</taxon>
        <taxon>Pentapetalae</taxon>
        <taxon>rosids</taxon>
        <taxon>malvids</taxon>
        <taxon>Brassicales</taxon>
        <taxon>Brassicaceae</taxon>
        <taxon>Brassiceae</taxon>
        <taxon>Brassica</taxon>
    </lineage>
</organism>
<dbReference type="InterPro" id="IPR002156">
    <property type="entry name" value="RNaseH_domain"/>
</dbReference>
<evidence type="ECO:0000313" key="3">
    <source>
        <dbReference type="EMBL" id="KAF2540833.1"/>
    </source>
</evidence>
<comment type="caution">
    <text evidence="3">The sequence shown here is derived from an EMBL/GenBank/DDBJ whole genome shotgun (WGS) entry which is preliminary data.</text>
</comment>
<dbReference type="EMBL" id="QGKW02002005">
    <property type="protein sequence ID" value="KAF2540833.1"/>
    <property type="molecule type" value="Genomic_DNA"/>
</dbReference>
<dbReference type="InterPro" id="IPR012337">
    <property type="entry name" value="RNaseH-like_sf"/>
</dbReference>
<feature type="region of interest" description="Disordered" evidence="1">
    <location>
        <begin position="63"/>
        <end position="106"/>
    </location>
</feature>
<dbReference type="Proteomes" id="UP000712281">
    <property type="component" value="Unassembled WGS sequence"/>
</dbReference>
<evidence type="ECO:0000256" key="1">
    <source>
        <dbReference type="SAM" id="MobiDB-lite"/>
    </source>
</evidence>
<evidence type="ECO:0000259" key="2">
    <source>
        <dbReference type="Pfam" id="PF13456"/>
    </source>
</evidence>
<dbReference type="PANTHER" id="PTHR47074">
    <property type="entry name" value="BNAC02G40300D PROTEIN"/>
    <property type="match status" value="1"/>
</dbReference>
<feature type="compositionally biased region" description="Basic and acidic residues" evidence="1">
    <location>
        <begin position="14"/>
        <end position="25"/>
    </location>
</feature>
<feature type="region of interest" description="Disordered" evidence="1">
    <location>
        <begin position="1"/>
        <end position="33"/>
    </location>
</feature>